<proteinExistence type="predicted"/>
<comment type="caution">
    <text evidence="1">The sequence shown here is derived from an EMBL/GenBank/DDBJ whole genome shotgun (WGS) entry which is preliminary data.</text>
</comment>
<gene>
    <name evidence="1" type="ORF">C8Q71DRAFT_710346</name>
</gene>
<dbReference type="GeneID" id="72001466"/>
<dbReference type="Proteomes" id="UP000814176">
    <property type="component" value="Unassembled WGS sequence"/>
</dbReference>
<organism evidence="1 2">
    <name type="scientific">Rhodofomes roseus</name>
    <dbReference type="NCBI Taxonomy" id="34475"/>
    <lineage>
        <taxon>Eukaryota</taxon>
        <taxon>Fungi</taxon>
        <taxon>Dikarya</taxon>
        <taxon>Basidiomycota</taxon>
        <taxon>Agaricomycotina</taxon>
        <taxon>Agaricomycetes</taxon>
        <taxon>Polyporales</taxon>
        <taxon>Rhodofomes</taxon>
    </lineage>
</organism>
<dbReference type="RefSeq" id="XP_047777664.1">
    <property type="nucleotide sequence ID" value="XM_047920734.1"/>
</dbReference>
<protein>
    <submittedName>
        <fullName evidence="1">Uncharacterized protein</fullName>
    </submittedName>
</protein>
<accession>A0ABQ8KC99</accession>
<keyword evidence="2" id="KW-1185">Reference proteome</keyword>
<feature type="non-terminal residue" evidence="1">
    <location>
        <position position="1"/>
    </location>
</feature>
<evidence type="ECO:0000313" key="2">
    <source>
        <dbReference type="Proteomes" id="UP000814176"/>
    </source>
</evidence>
<evidence type="ECO:0000313" key="1">
    <source>
        <dbReference type="EMBL" id="KAH9835231.1"/>
    </source>
</evidence>
<name>A0ABQ8KC99_9APHY</name>
<reference evidence="1 2" key="1">
    <citation type="journal article" date="2021" name="Environ. Microbiol.">
        <title>Gene family expansions and transcriptome signatures uncover fungal adaptations to wood decay.</title>
        <authorList>
            <person name="Hage H."/>
            <person name="Miyauchi S."/>
            <person name="Viragh M."/>
            <person name="Drula E."/>
            <person name="Min B."/>
            <person name="Chaduli D."/>
            <person name="Navarro D."/>
            <person name="Favel A."/>
            <person name="Norest M."/>
            <person name="Lesage-Meessen L."/>
            <person name="Balint B."/>
            <person name="Merenyi Z."/>
            <person name="de Eugenio L."/>
            <person name="Morin E."/>
            <person name="Martinez A.T."/>
            <person name="Baldrian P."/>
            <person name="Stursova M."/>
            <person name="Martinez M.J."/>
            <person name="Novotny C."/>
            <person name="Magnuson J.K."/>
            <person name="Spatafora J.W."/>
            <person name="Maurice S."/>
            <person name="Pangilinan J."/>
            <person name="Andreopoulos W."/>
            <person name="LaButti K."/>
            <person name="Hundley H."/>
            <person name="Na H."/>
            <person name="Kuo A."/>
            <person name="Barry K."/>
            <person name="Lipzen A."/>
            <person name="Henrissat B."/>
            <person name="Riley R."/>
            <person name="Ahrendt S."/>
            <person name="Nagy L.G."/>
            <person name="Grigoriev I.V."/>
            <person name="Martin F."/>
            <person name="Rosso M.N."/>
        </authorList>
    </citation>
    <scope>NUCLEOTIDE SEQUENCE [LARGE SCALE GENOMIC DNA]</scope>
    <source>
        <strain evidence="1 2">CIRM-BRFM 1785</strain>
    </source>
</reference>
<sequence>SPHSRRNLSAPNMTSSVITGIAVVERPRIIDTSQPRSVWLDAGIYSGNPHQPLIANFRYWNDGGVEFGDGPIVCFIVATMQPHARVNSSVLSATDYDIVGDILQLIPAPGADPAHSPFIFACGQATNIQNNISMFDVLPTQYVSQLPLRQPSNFPMRVEIPSSKRYESRGKPMPKNTDSRFHVQGFLKDVTRGADEVVQWFNVRLHNIVYFDRLPVPPIHSE</sequence>
<dbReference type="EMBL" id="JADCUA010000013">
    <property type="protein sequence ID" value="KAH9835231.1"/>
    <property type="molecule type" value="Genomic_DNA"/>
</dbReference>